<dbReference type="PROSITE" id="PS01355">
    <property type="entry name" value="HEMATOPO_REC_S_F1"/>
    <property type="match status" value="1"/>
</dbReference>
<reference evidence="12" key="1">
    <citation type="journal article" date="2021" name="Evol. Appl.">
        <title>The genome of the Pyrenean desman and the effects of bottlenecks and inbreeding on the genomic landscape of an endangered species.</title>
        <authorList>
            <person name="Escoda L."/>
            <person name="Castresana J."/>
        </authorList>
    </citation>
    <scope>NUCLEOTIDE SEQUENCE</scope>
    <source>
        <strain evidence="12">IBE-C5619</strain>
    </source>
</reference>
<dbReference type="PANTHER" id="PTHR23037:SF22">
    <property type="entry name" value="CYTOKINE RECEPTOR COMMON SUBUNIT BETA"/>
    <property type="match status" value="1"/>
</dbReference>
<proteinExistence type="predicted"/>
<protein>
    <submittedName>
        <fullName evidence="12">Cytokine receptor common subunit beta</fullName>
    </submittedName>
</protein>
<dbReference type="InterPro" id="IPR036116">
    <property type="entry name" value="FN3_sf"/>
</dbReference>
<dbReference type="SUPFAM" id="SSF49265">
    <property type="entry name" value="Fibronectin type III"/>
    <property type="match status" value="4"/>
</dbReference>
<keyword evidence="5" id="KW-0472">Membrane</keyword>
<feature type="domain" description="Fibronectin type-III" evidence="11">
    <location>
        <begin position="135"/>
        <end position="238"/>
    </location>
</feature>
<evidence type="ECO:0000256" key="3">
    <source>
        <dbReference type="ARBA" id="ARBA00022729"/>
    </source>
</evidence>
<dbReference type="GO" id="GO:0009897">
    <property type="term" value="C:external side of plasma membrane"/>
    <property type="evidence" value="ECO:0007669"/>
    <property type="project" value="TreeGrafter"/>
</dbReference>
<dbReference type="SMART" id="SM00060">
    <property type="entry name" value="FN3"/>
    <property type="match status" value="2"/>
</dbReference>
<feature type="signal peptide" evidence="10">
    <location>
        <begin position="1"/>
        <end position="22"/>
    </location>
</feature>
<dbReference type="PROSITE" id="PS50853">
    <property type="entry name" value="FN3"/>
    <property type="match status" value="2"/>
</dbReference>
<comment type="caution">
    <text evidence="12">The sequence shown here is derived from an EMBL/GenBank/DDBJ whole genome shotgun (WGS) entry which is preliminary data.</text>
</comment>
<comment type="subcellular location">
    <subcellularLocation>
        <location evidence="1">Membrane</location>
        <topology evidence="1">Single-pass type I membrane protein</topology>
    </subcellularLocation>
</comment>
<dbReference type="InterPro" id="IPR015321">
    <property type="entry name" value="TypeI_recpt_CBD"/>
</dbReference>
<dbReference type="GO" id="GO:0004896">
    <property type="term" value="F:cytokine receptor activity"/>
    <property type="evidence" value="ECO:0007669"/>
    <property type="project" value="InterPro"/>
</dbReference>
<keyword evidence="8" id="KW-0325">Glycoprotein</keyword>
<dbReference type="InterPro" id="IPR003531">
    <property type="entry name" value="Hempt_rcpt_S_F1_CS"/>
</dbReference>
<keyword evidence="7 12" id="KW-0675">Receptor</keyword>
<keyword evidence="3 10" id="KW-0732">Signal</keyword>
<dbReference type="Gene3D" id="2.60.40.10">
    <property type="entry name" value="Immunoglobulins"/>
    <property type="match status" value="4"/>
</dbReference>
<accession>A0A8J6DKL2</accession>
<gene>
    <name evidence="12" type="ORF">J0S82_018996</name>
</gene>
<evidence type="ECO:0000256" key="8">
    <source>
        <dbReference type="ARBA" id="ARBA00023180"/>
    </source>
</evidence>
<dbReference type="InterPro" id="IPR013783">
    <property type="entry name" value="Ig-like_fold"/>
</dbReference>
<dbReference type="PANTHER" id="PTHR23037">
    <property type="entry name" value="CYTOKINE RECEPTOR"/>
    <property type="match status" value="1"/>
</dbReference>
<keyword evidence="13" id="KW-1185">Reference proteome</keyword>
<dbReference type="EMBL" id="JAGFMF010011854">
    <property type="protein sequence ID" value="KAG8511130.1"/>
    <property type="molecule type" value="Genomic_DNA"/>
</dbReference>
<dbReference type="InterPro" id="IPR048668">
    <property type="entry name" value="IL3RB_N"/>
</dbReference>
<feature type="chain" id="PRO_5035149462" evidence="10">
    <location>
        <begin position="23"/>
        <end position="822"/>
    </location>
</feature>
<evidence type="ECO:0000256" key="4">
    <source>
        <dbReference type="ARBA" id="ARBA00022989"/>
    </source>
</evidence>
<dbReference type="Pfam" id="PF09240">
    <property type="entry name" value="IL6Ra-bind"/>
    <property type="match status" value="1"/>
</dbReference>
<sequence length="822" mass="88745">MALMQGLLPIILLALCWRSSIAEDQGTTPLRTLQCHNDYTSHITCRWGDTPEAQQLLNLTLHRRLNKDPPQPVSCDLSEDKSWLDSLCPDCVPRRCVIPYNLFVLADEDYFFFRPARLLGAQISVRLAQHVQPPAPKDLQVRASGDQVLLSWSLALEPSRRHWLSALDFEVVYRRLQDSWEDAATAYSNCTQARLGPELLLPRSTYVARVRARLGPDSGLSGRPSQWSPEVHWESPPGDEAQPRNLQCLFNGVDVLSCSWQVRAEVAGSVAFSLFYTSSGGAEEKECAPAQKGEQGSPYVLQWCQIPVPDPAAHSQYSVSVRPRREEKHIKSSDNIQLARPSINVTRGADGYMLHWAVEEMPFDYNGYTFQVQYRKDADSWEDVKKTHVPAISQLALSRLEPSSRYRARVRVGTSSAEYRSTWSEWSEECTWDTDWALPAWVLPLLLVPVTLALLTALRFGGTYCYRLTKKWEEKIPNPSKSHLFQVGACGAGAGLGSWSAPRAQAPVFPVDFGRGEVSELTTQDPKDAAEEGPCEPATRAAASAPPMEPPPSPLEGQASGFDFNGPYLGAPHSRSLPDVAGTPRPPRSALSQGPQPPGSLEYMCLPPGGQVQLVPLAQVMGQGRTPHVDSRPCPGTEGSPVLPSGKDTPPAAPGSRTGAEGPKDSPPAVSTAPGRPEDSVRASGYVTAADLTLSPPVGPWSTSQSPPLDLPSELHPGPCSGLASAPTGGPAPLKPELEGYVELPLASGQLPTSPRVGVTPPAASSPVLSPGHPPADVTPTSPHPEGLLGLQVQDSILPPSFGAYLVPPQVQPFTLRNGVSG</sequence>
<feature type="region of interest" description="Disordered" evidence="9">
    <location>
        <begin position="520"/>
        <end position="607"/>
    </location>
</feature>
<evidence type="ECO:0000259" key="11">
    <source>
        <dbReference type="PROSITE" id="PS50853"/>
    </source>
</evidence>
<evidence type="ECO:0000256" key="9">
    <source>
        <dbReference type="SAM" id="MobiDB-lite"/>
    </source>
</evidence>
<feature type="region of interest" description="Disordered" evidence="9">
    <location>
        <begin position="749"/>
        <end position="789"/>
    </location>
</feature>
<dbReference type="OrthoDB" id="9663315at2759"/>
<dbReference type="InterPro" id="IPR003961">
    <property type="entry name" value="FN3_dom"/>
</dbReference>
<evidence type="ECO:0000256" key="10">
    <source>
        <dbReference type="SAM" id="SignalP"/>
    </source>
</evidence>
<evidence type="ECO:0000256" key="7">
    <source>
        <dbReference type="ARBA" id="ARBA00023170"/>
    </source>
</evidence>
<keyword evidence="2" id="KW-0812">Transmembrane</keyword>
<evidence type="ECO:0000313" key="12">
    <source>
        <dbReference type="EMBL" id="KAG8511130.1"/>
    </source>
</evidence>
<name>A0A8J6DKL2_GALPY</name>
<keyword evidence="6" id="KW-1015">Disulfide bond</keyword>
<evidence type="ECO:0000256" key="1">
    <source>
        <dbReference type="ARBA" id="ARBA00004479"/>
    </source>
</evidence>
<keyword evidence="4" id="KW-1133">Transmembrane helix</keyword>
<dbReference type="Pfam" id="PF21460">
    <property type="entry name" value="IL3Rb_N"/>
    <property type="match status" value="1"/>
</dbReference>
<dbReference type="Proteomes" id="UP000700334">
    <property type="component" value="Unassembled WGS sequence"/>
</dbReference>
<evidence type="ECO:0000313" key="13">
    <source>
        <dbReference type="Proteomes" id="UP000700334"/>
    </source>
</evidence>
<evidence type="ECO:0000256" key="6">
    <source>
        <dbReference type="ARBA" id="ARBA00023157"/>
    </source>
</evidence>
<feature type="region of interest" description="Disordered" evidence="9">
    <location>
        <begin position="623"/>
        <end position="737"/>
    </location>
</feature>
<dbReference type="AlphaFoldDB" id="A0A8J6DKL2"/>
<feature type="domain" description="Fibronectin type-III" evidence="11">
    <location>
        <begin position="337"/>
        <end position="434"/>
    </location>
</feature>
<dbReference type="CDD" id="cd00063">
    <property type="entry name" value="FN3"/>
    <property type="match status" value="2"/>
</dbReference>
<organism evidence="12 13">
    <name type="scientific">Galemys pyrenaicus</name>
    <name type="common">Iberian desman</name>
    <name type="synonym">Pyrenean desman</name>
    <dbReference type="NCBI Taxonomy" id="202257"/>
    <lineage>
        <taxon>Eukaryota</taxon>
        <taxon>Metazoa</taxon>
        <taxon>Chordata</taxon>
        <taxon>Craniata</taxon>
        <taxon>Vertebrata</taxon>
        <taxon>Euteleostomi</taxon>
        <taxon>Mammalia</taxon>
        <taxon>Eutheria</taxon>
        <taxon>Laurasiatheria</taxon>
        <taxon>Eulipotyphla</taxon>
        <taxon>Talpidae</taxon>
        <taxon>Galemys</taxon>
    </lineage>
</organism>
<evidence type="ECO:0000256" key="2">
    <source>
        <dbReference type="ARBA" id="ARBA00022692"/>
    </source>
</evidence>
<feature type="region of interest" description="Disordered" evidence="9">
    <location>
        <begin position="217"/>
        <end position="239"/>
    </location>
</feature>
<evidence type="ECO:0000256" key="5">
    <source>
        <dbReference type="ARBA" id="ARBA00023136"/>
    </source>
</evidence>